<dbReference type="Proteomes" id="UP000663836">
    <property type="component" value="Unassembled WGS sequence"/>
</dbReference>
<evidence type="ECO:0000313" key="3">
    <source>
        <dbReference type="EMBL" id="CAF1009645.1"/>
    </source>
</evidence>
<dbReference type="EMBL" id="CAJOBD010006159">
    <property type="protein sequence ID" value="CAF4053029.1"/>
    <property type="molecule type" value="Genomic_DNA"/>
</dbReference>
<accession>A0A814HFY5</accession>
<organism evidence="3 6">
    <name type="scientific">Rotaria sordida</name>
    <dbReference type="NCBI Taxonomy" id="392033"/>
    <lineage>
        <taxon>Eukaryota</taxon>
        <taxon>Metazoa</taxon>
        <taxon>Spiralia</taxon>
        <taxon>Gnathifera</taxon>
        <taxon>Rotifera</taxon>
        <taxon>Eurotatoria</taxon>
        <taxon>Bdelloidea</taxon>
        <taxon>Philodinida</taxon>
        <taxon>Philodinidae</taxon>
        <taxon>Rotaria</taxon>
    </lineage>
</organism>
<dbReference type="EMBL" id="CAJNOO010000237">
    <property type="protein sequence ID" value="CAF0871003.1"/>
    <property type="molecule type" value="Genomic_DNA"/>
</dbReference>
<name>A0A814HFY5_9BILA</name>
<evidence type="ECO:0000313" key="6">
    <source>
        <dbReference type="Proteomes" id="UP000663864"/>
    </source>
</evidence>
<proteinExistence type="predicted"/>
<protein>
    <submittedName>
        <fullName evidence="3">Uncharacterized protein</fullName>
    </submittedName>
</protein>
<evidence type="ECO:0000256" key="1">
    <source>
        <dbReference type="SAM" id="MobiDB-lite"/>
    </source>
</evidence>
<gene>
    <name evidence="5" type="ORF">JBS370_LOCUS29151</name>
    <name evidence="4" type="ORF">OTI717_LOCUS23330</name>
    <name evidence="2" type="ORF">RFH988_LOCUS7471</name>
    <name evidence="3" type="ORF">ZHD862_LOCUS12968</name>
</gene>
<dbReference type="AlphaFoldDB" id="A0A814HFY5"/>
<dbReference type="OrthoDB" id="10020836at2759"/>
<dbReference type="EMBL" id="CAJNOT010000522">
    <property type="protein sequence ID" value="CAF1009645.1"/>
    <property type="molecule type" value="Genomic_DNA"/>
</dbReference>
<reference evidence="3" key="1">
    <citation type="submission" date="2021-02" db="EMBL/GenBank/DDBJ databases">
        <authorList>
            <person name="Nowell W R."/>
        </authorList>
    </citation>
    <scope>NUCLEOTIDE SEQUENCE</scope>
</reference>
<dbReference type="EMBL" id="CAJOAX010004147">
    <property type="protein sequence ID" value="CAF3892151.1"/>
    <property type="molecule type" value="Genomic_DNA"/>
</dbReference>
<feature type="region of interest" description="Disordered" evidence="1">
    <location>
        <begin position="112"/>
        <end position="133"/>
    </location>
</feature>
<sequence length="133" mass="15410">MATGNNDIDRRLGVPITNEKLCIIRYTGRTFNATVIATGCLTTLEALQEEFPDDNIQTCQENNIEYYRTISQEGPKFFVYQRDESKDKAYYWDYGHWHGYKTLTSVDFPTVHTTNDDDNVPITPQPPADDRRH</sequence>
<comment type="caution">
    <text evidence="3">The sequence shown here is derived from an EMBL/GenBank/DDBJ whole genome shotgun (WGS) entry which is preliminary data.</text>
</comment>
<evidence type="ECO:0000313" key="4">
    <source>
        <dbReference type="EMBL" id="CAF3892151.1"/>
    </source>
</evidence>
<dbReference type="Proteomes" id="UP000663864">
    <property type="component" value="Unassembled WGS sequence"/>
</dbReference>
<dbReference type="Proteomes" id="UP000663823">
    <property type="component" value="Unassembled WGS sequence"/>
</dbReference>
<evidence type="ECO:0000313" key="5">
    <source>
        <dbReference type="EMBL" id="CAF4053029.1"/>
    </source>
</evidence>
<dbReference type="Proteomes" id="UP000663882">
    <property type="component" value="Unassembled WGS sequence"/>
</dbReference>
<evidence type="ECO:0000313" key="2">
    <source>
        <dbReference type="EMBL" id="CAF0871003.1"/>
    </source>
</evidence>